<evidence type="ECO:0000313" key="8">
    <source>
        <dbReference type="EMBL" id="BBM83504.1"/>
    </source>
</evidence>
<dbReference type="InterPro" id="IPR000719">
    <property type="entry name" value="Prot_kinase_dom"/>
</dbReference>
<dbReference type="Gene3D" id="3.30.200.20">
    <property type="entry name" value="Phosphorylase Kinase, domain 1"/>
    <property type="match status" value="1"/>
</dbReference>
<dbReference type="OrthoDB" id="9788659at2"/>
<keyword evidence="3 8" id="KW-0418">Kinase</keyword>
<reference evidence="8 9" key="1">
    <citation type="submission" date="2019-08" db="EMBL/GenBank/DDBJ databases">
        <title>Complete genome sequence of Candidatus Uab amorphum.</title>
        <authorList>
            <person name="Shiratori T."/>
            <person name="Suzuki S."/>
            <person name="Kakizawa Y."/>
            <person name="Ishida K."/>
        </authorList>
    </citation>
    <scope>NUCLEOTIDE SEQUENCE [LARGE SCALE GENOMIC DNA]</scope>
    <source>
        <strain evidence="8 9">SRT547</strain>
    </source>
</reference>
<gene>
    <name evidence="8" type="ORF">UABAM_01856</name>
</gene>
<dbReference type="PROSITE" id="PS00107">
    <property type="entry name" value="PROTEIN_KINASE_ATP"/>
    <property type="match status" value="1"/>
</dbReference>
<keyword evidence="8" id="KW-0723">Serine/threonine-protein kinase</keyword>
<name>A0A5S9IKQ9_UABAM</name>
<feature type="coiled-coil region" evidence="6">
    <location>
        <begin position="111"/>
        <end position="167"/>
    </location>
</feature>
<protein>
    <submittedName>
        <fullName evidence="8">Serine/threonine protein kinase</fullName>
    </submittedName>
</protein>
<dbReference type="PROSITE" id="PS50011">
    <property type="entry name" value="PROTEIN_KINASE_DOM"/>
    <property type="match status" value="1"/>
</dbReference>
<dbReference type="InterPro" id="IPR017441">
    <property type="entry name" value="Protein_kinase_ATP_BS"/>
</dbReference>
<dbReference type="AlphaFoldDB" id="A0A5S9IKQ9"/>
<evidence type="ECO:0000313" key="9">
    <source>
        <dbReference type="Proteomes" id="UP000326354"/>
    </source>
</evidence>
<dbReference type="RefSeq" id="WP_151967701.1">
    <property type="nucleotide sequence ID" value="NZ_AP019860.1"/>
</dbReference>
<dbReference type="Gene3D" id="1.10.510.10">
    <property type="entry name" value="Transferase(Phosphotransferase) domain 1"/>
    <property type="match status" value="1"/>
</dbReference>
<dbReference type="SUPFAM" id="SSF56112">
    <property type="entry name" value="Protein kinase-like (PK-like)"/>
    <property type="match status" value="1"/>
</dbReference>
<evidence type="ECO:0000256" key="3">
    <source>
        <dbReference type="ARBA" id="ARBA00022777"/>
    </source>
</evidence>
<keyword evidence="9" id="KW-1185">Reference proteome</keyword>
<dbReference type="GO" id="GO:0004674">
    <property type="term" value="F:protein serine/threonine kinase activity"/>
    <property type="evidence" value="ECO:0007669"/>
    <property type="project" value="UniProtKB-KW"/>
</dbReference>
<dbReference type="PANTHER" id="PTHR43289:SF6">
    <property type="entry name" value="SERINE_THREONINE-PROTEIN KINASE NEKL-3"/>
    <property type="match status" value="1"/>
</dbReference>
<sequence length="787" mass="90758">MDAAISKKKALERIFVYQAVELGYLTQDHLISCIDELEKQEIPIPLLTICKQKGYLKPSQVNHLMSKRMDKSIAKAFGEGLAAKRAPKTQDDAPQRTVVQPPPVSITTSEKEEYERLIAAKDRLLERLQQKLNERNQLLTNFEQKKKQAVQEVLGRKQSQIESLESELACYRGLYEKSKGNEDKLKGYEETLRKEKETSSGLKKLMAKLQEDLQHTEEKFVALESELDKYRNSADFIKNKAEKEMEERKKLKEKYQNAEDQYIQLQNKLAQTQNELDVLKKYYEESQKTCLDMEGEIKNLKGDKQDLSNKISKLEEEIQKSSQNKEEYQEFFNVADELKQEHEEENAKLKEELERKQKLEEDFEELQKKYNEEVSHLKTQLETEQHAKDEQMKNSEDMRKQLRTLEDNLETEKAQAEEMLYKQKSTYESEVSQYKQKNESLQAKLDQYQESLAAWDDKDKEIDEIKQKLEAAQDNAKKVEVSKVALEEELKALQGQLKRVQQLYIDGELETGAVLPGSNGMSYEIQKLLGRGGMGMVYSAIRSTDQEIVVIKTLLPEGMSDLKVLMRFVQEARTIISFDHENLISGNDLQQSKDLSFFVMEFLDGESLEDMLDDLGILDVIEATEIIWGIAKALQYLEENCLVHRDVKPANIVIDKGTPKLVDFGIVKMTDRTCSLTTEGIILGTPYYLSPEQTYQTNVDIRSDIYSLGATYYHMVVGEVPFPGDNPIDVIQKRLERSPRPGKVKPDLPKPVCSVIEKMMNKNVKKRHSTAAELVSDLQNVLKKIRR</sequence>
<dbReference type="Pfam" id="PF00069">
    <property type="entry name" value="Pkinase"/>
    <property type="match status" value="1"/>
</dbReference>
<keyword evidence="6" id="KW-0175">Coiled coil</keyword>
<dbReference type="InterPro" id="IPR011009">
    <property type="entry name" value="Kinase-like_dom_sf"/>
</dbReference>
<accession>A0A5S9IKQ9</accession>
<keyword evidence="4 5" id="KW-0067">ATP-binding</keyword>
<evidence type="ECO:0000256" key="2">
    <source>
        <dbReference type="ARBA" id="ARBA00022741"/>
    </source>
</evidence>
<dbReference type="EMBL" id="AP019860">
    <property type="protein sequence ID" value="BBM83504.1"/>
    <property type="molecule type" value="Genomic_DNA"/>
</dbReference>
<keyword evidence="2 5" id="KW-0547">Nucleotide-binding</keyword>
<dbReference type="PANTHER" id="PTHR43289">
    <property type="entry name" value="MITOGEN-ACTIVATED PROTEIN KINASE KINASE KINASE 20-RELATED"/>
    <property type="match status" value="1"/>
</dbReference>
<organism evidence="8 9">
    <name type="scientific">Uabimicrobium amorphum</name>
    <dbReference type="NCBI Taxonomy" id="2596890"/>
    <lineage>
        <taxon>Bacteria</taxon>
        <taxon>Pseudomonadati</taxon>
        <taxon>Planctomycetota</taxon>
        <taxon>Candidatus Uabimicrobiia</taxon>
        <taxon>Candidatus Uabimicrobiales</taxon>
        <taxon>Candidatus Uabimicrobiaceae</taxon>
        <taxon>Candidatus Uabimicrobium</taxon>
    </lineage>
</organism>
<dbReference type="CDD" id="cd14014">
    <property type="entry name" value="STKc_PknB_like"/>
    <property type="match status" value="1"/>
</dbReference>
<feature type="domain" description="Protein kinase" evidence="7">
    <location>
        <begin position="523"/>
        <end position="782"/>
    </location>
</feature>
<evidence type="ECO:0000256" key="6">
    <source>
        <dbReference type="SAM" id="Coils"/>
    </source>
</evidence>
<dbReference type="PROSITE" id="PS00108">
    <property type="entry name" value="PROTEIN_KINASE_ST"/>
    <property type="match status" value="1"/>
</dbReference>
<dbReference type="SMART" id="SM00220">
    <property type="entry name" value="S_TKc"/>
    <property type="match status" value="1"/>
</dbReference>
<evidence type="ECO:0000259" key="7">
    <source>
        <dbReference type="PROSITE" id="PS50011"/>
    </source>
</evidence>
<dbReference type="InterPro" id="IPR008271">
    <property type="entry name" value="Ser/Thr_kinase_AS"/>
</dbReference>
<keyword evidence="1" id="KW-0808">Transferase</keyword>
<dbReference type="Proteomes" id="UP000326354">
    <property type="component" value="Chromosome"/>
</dbReference>
<dbReference type="KEGG" id="uam:UABAM_01856"/>
<feature type="binding site" evidence="5">
    <location>
        <position position="552"/>
    </location>
    <ligand>
        <name>ATP</name>
        <dbReference type="ChEBI" id="CHEBI:30616"/>
    </ligand>
</feature>
<evidence type="ECO:0000256" key="1">
    <source>
        <dbReference type="ARBA" id="ARBA00022679"/>
    </source>
</evidence>
<proteinExistence type="predicted"/>
<feature type="coiled-coil region" evidence="6">
    <location>
        <begin position="192"/>
        <end position="503"/>
    </location>
</feature>
<evidence type="ECO:0000256" key="5">
    <source>
        <dbReference type="PROSITE-ProRule" id="PRU10141"/>
    </source>
</evidence>
<evidence type="ECO:0000256" key="4">
    <source>
        <dbReference type="ARBA" id="ARBA00022840"/>
    </source>
</evidence>
<dbReference type="GO" id="GO:0005524">
    <property type="term" value="F:ATP binding"/>
    <property type="evidence" value="ECO:0007669"/>
    <property type="project" value="UniProtKB-UniRule"/>
</dbReference>